<dbReference type="InterPro" id="IPR009014">
    <property type="entry name" value="Transketo_C/PFOR_II"/>
</dbReference>
<sequence>MIKDENVFVMGQGVDDFKGTIGTTLGLHKEFGSKRSFDVPVAEEGMLGVAIGAALSGLRPINVHIRFDFLMVCMNQLINMAAKSHYMFGGSVNIPLVIRGAIGRSWGQGAQHSQAFHSYFMHTPGLKVVAPALAADAKGAIISAIRDDNPVVYVEHRMLYDLEEHVPETPYTSEIGKARILRKGNDITIVGISHMVIESLRAHKHLEAKGVNAEIIDPIWLSPLDIDTITTSVKKTGRLLVVDTAWLNCGASAEIAMQVMERLQGYKKIRVERAGFAETPCPTTKSLENLFYPNSSSIAAQAFSMIYPDSETWIPKGEEAEEIKKFKGPF</sequence>
<dbReference type="Gene3D" id="3.40.50.970">
    <property type="match status" value="1"/>
</dbReference>
<evidence type="ECO:0000256" key="1">
    <source>
        <dbReference type="ARBA" id="ARBA00001964"/>
    </source>
</evidence>
<keyword evidence="3" id="KW-0786">Thiamine pyrophosphate</keyword>
<name>A0A382EZ50_9ZZZZ</name>
<dbReference type="InterPro" id="IPR033248">
    <property type="entry name" value="Transketolase_C"/>
</dbReference>
<evidence type="ECO:0000313" key="5">
    <source>
        <dbReference type="EMBL" id="SVB56018.1"/>
    </source>
</evidence>
<dbReference type="PANTHER" id="PTHR43257">
    <property type="entry name" value="PYRUVATE DEHYDROGENASE E1 COMPONENT BETA SUBUNIT"/>
    <property type="match status" value="1"/>
</dbReference>
<feature type="domain" description="Transketolase-like pyrimidine-binding" evidence="4">
    <location>
        <begin position="1"/>
        <end position="162"/>
    </location>
</feature>
<dbReference type="InterPro" id="IPR005475">
    <property type="entry name" value="Transketolase-like_Pyr-bd"/>
</dbReference>
<protein>
    <recommendedName>
        <fullName evidence="4">Transketolase-like pyrimidine-binding domain-containing protein</fullName>
    </recommendedName>
</protein>
<evidence type="ECO:0000259" key="4">
    <source>
        <dbReference type="SMART" id="SM00861"/>
    </source>
</evidence>
<dbReference type="Pfam" id="PF02779">
    <property type="entry name" value="Transket_pyr"/>
    <property type="match status" value="1"/>
</dbReference>
<dbReference type="PANTHER" id="PTHR43257:SF2">
    <property type="entry name" value="PYRUVATE DEHYDROGENASE E1 COMPONENT SUBUNIT BETA"/>
    <property type="match status" value="1"/>
</dbReference>
<organism evidence="5">
    <name type="scientific">marine metagenome</name>
    <dbReference type="NCBI Taxonomy" id="408172"/>
    <lineage>
        <taxon>unclassified sequences</taxon>
        <taxon>metagenomes</taxon>
        <taxon>ecological metagenomes</taxon>
    </lineage>
</organism>
<dbReference type="CDD" id="cd07036">
    <property type="entry name" value="TPP_PYR_E1-PDHc-beta_like"/>
    <property type="match status" value="1"/>
</dbReference>
<proteinExistence type="predicted"/>
<dbReference type="AlphaFoldDB" id="A0A382EZ50"/>
<dbReference type="Pfam" id="PF02780">
    <property type="entry name" value="Transketolase_C"/>
    <property type="match status" value="1"/>
</dbReference>
<evidence type="ECO:0000256" key="2">
    <source>
        <dbReference type="ARBA" id="ARBA00023002"/>
    </source>
</evidence>
<evidence type="ECO:0000256" key="3">
    <source>
        <dbReference type="ARBA" id="ARBA00023052"/>
    </source>
</evidence>
<dbReference type="SMART" id="SM00861">
    <property type="entry name" value="Transket_pyr"/>
    <property type="match status" value="1"/>
</dbReference>
<comment type="cofactor">
    <cofactor evidence="1">
        <name>thiamine diphosphate</name>
        <dbReference type="ChEBI" id="CHEBI:58937"/>
    </cofactor>
</comment>
<gene>
    <name evidence="5" type="ORF">METZ01_LOCUS208872</name>
</gene>
<dbReference type="InterPro" id="IPR029061">
    <property type="entry name" value="THDP-binding"/>
</dbReference>
<dbReference type="GO" id="GO:0016491">
    <property type="term" value="F:oxidoreductase activity"/>
    <property type="evidence" value="ECO:0007669"/>
    <property type="project" value="UniProtKB-KW"/>
</dbReference>
<dbReference type="EMBL" id="UINC01047135">
    <property type="protein sequence ID" value="SVB56018.1"/>
    <property type="molecule type" value="Genomic_DNA"/>
</dbReference>
<accession>A0A382EZ50</accession>
<dbReference type="SUPFAM" id="SSF52922">
    <property type="entry name" value="TK C-terminal domain-like"/>
    <property type="match status" value="1"/>
</dbReference>
<keyword evidence="2" id="KW-0560">Oxidoreductase</keyword>
<dbReference type="Gene3D" id="3.40.50.920">
    <property type="match status" value="1"/>
</dbReference>
<reference evidence="5" key="1">
    <citation type="submission" date="2018-05" db="EMBL/GenBank/DDBJ databases">
        <authorList>
            <person name="Lanie J.A."/>
            <person name="Ng W.-L."/>
            <person name="Kazmierczak K.M."/>
            <person name="Andrzejewski T.M."/>
            <person name="Davidsen T.M."/>
            <person name="Wayne K.J."/>
            <person name="Tettelin H."/>
            <person name="Glass J.I."/>
            <person name="Rusch D."/>
            <person name="Podicherti R."/>
            <person name="Tsui H.-C.T."/>
            <person name="Winkler M.E."/>
        </authorList>
    </citation>
    <scope>NUCLEOTIDE SEQUENCE</scope>
</reference>
<dbReference type="SUPFAM" id="SSF52518">
    <property type="entry name" value="Thiamin diphosphate-binding fold (THDP-binding)"/>
    <property type="match status" value="1"/>
</dbReference>